<dbReference type="PROSITE" id="PS51296">
    <property type="entry name" value="RIESKE"/>
    <property type="match status" value="1"/>
</dbReference>
<organism evidence="8 9">
    <name type="scientific">Thalassotalea psychrophila</name>
    <dbReference type="NCBI Taxonomy" id="3065647"/>
    <lineage>
        <taxon>Bacteria</taxon>
        <taxon>Pseudomonadati</taxon>
        <taxon>Pseudomonadota</taxon>
        <taxon>Gammaproteobacteria</taxon>
        <taxon>Alteromonadales</taxon>
        <taxon>Colwelliaceae</taxon>
        <taxon>Thalassotalea</taxon>
    </lineage>
</organism>
<sequence length="364" mass="41207">MNIKDIINNYNSSIPLEQASTPPSAWYTNAEIANLEQDTVFANNWLIAARVEQLQQRGNYVATEIAGQPIVIVRSETIKAFYNVCRHHAAQVMETGSGCARALTCPYHAWSYKLDGSLATTPKFEGVCDFDKSKNGLKEVRAEIWQQWVFICLNENAPPLLEFLGDLTNQFKPLNSAKMSFHKRVSYEMNCNWKVYVDNYLDGGYHVPILHKGLNSALDGKFYKIEIKDKYCLQSCPTKQRDNDFSAVRTGTARYFWQYPNVMFNLYDGIMGIMIVEPINVDSCRVIFDYFFDGSNPKNTLEFKDNSVTIANKVQGEDSYVCESVQRGLASKGYDTGRLSVSKEAGEHLFHQLLHQDLSAAGTD</sequence>
<evidence type="ECO:0000256" key="5">
    <source>
        <dbReference type="ARBA" id="ARBA00023004"/>
    </source>
</evidence>
<dbReference type="Pfam" id="PF00355">
    <property type="entry name" value="Rieske"/>
    <property type="match status" value="1"/>
</dbReference>
<evidence type="ECO:0000313" key="8">
    <source>
        <dbReference type="EMBL" id="WNC73765.1"/>
    </source>
</evidence>
<dbReference type="InterPro" id="IPR015879">
    <property type="entry name" value="Ring_hydroxy_dOase_asu_C_dom"/>
</dbReference>
<feature type="domain" description="Rieske" evidence="7">
    <location>
        <begin position="45"/>
        <end position="151"/>
    </location>
</feature>
<dbReference type="PANTHER" id="PTHR43756:SF5">
    <property type="entry name" value="CHOLINE MONOOXYGENASE, CHLOROPLASTIC"/>
    <property type="match status" value="1"/>
</dbReference>
<dbReference type="InterPro" id="IPR017941">
    <property type="entry name" value="Rieske_2Fe-2S"/>
</dbReference>
<name>A0ABY9TYX0_9GAMM</name>
<evidence type="ECO:0000256" key="6">
    <source>
        <dbReference type="ARBA" id="ARBA00023014"/>
    </source>
</evidence>
<evidence type="ECO:0000313" key="9">
    <source>
        <dbReference type="Proteomes" id="UP001258994"/>
    </source>
</evidence>
<gene>
    <name evidence="8" type="ORF">RGQ13_07175</name>
</gene>
<dbReference type="RefSeq" id="WP_348392875.1">
    <property type="nucleotide sequence ID" value="NZ_CP134145.1"/>
</dbReference>
<keyword evidence="8" id="KW-0223">Dioxygenase</keyword>
<keyword evidence="4" id="KW-0560">Oxidoreductase</keyword>
<dbReference type="Gene3D" id="3.90.380.10">
    <property type="entry name" value="Naphthalene 1,2-dioxygenase Alpha Subunit, Chain A, domain 1"/>
    <property type="match status" value="2"/>
</dbReference>
<dbReference type="PRINTS" id="PR00090">
    <property type="entry name" value="RNGDIOXGNASE"/>
</dbReference>
<keyword evidence="3" id="KW-0479">Metal-binding</keyword>
<dbReference type="GO" id="GO:0051213">
    <property type="term" value="F:dioxygenase activity"/>
    <property type="evidence" value="ECO:0007669"/>
    <property type="project" value="UniProtKB-KW"/>
</dbReference>
<dbReference type="CDD" id="cd03469">
    <property type="entry name" value="Rieske_RO_Alpha_N"/>
    <property type="match status" value="1"/>
</dbReference>
<accession>A0ABY9TYX0</accession>
<keyword evidence="9" id="KW-1185">Reference proteome</keyword>
<dbReference type="Gene3D" id="2.102.10.10">
    <property type="entry name" value="Rieske [2Fe-2S] iron-sulphur domain"/>
    <property type="match status" value="1"/>
</dbReference>
<dbReference type="InterPro" id="IPR001663">
    <property type="entry name" value="Rng_hydr_dOase-A"/>
</dbReference>
<reference evidence="9" key="1">
    <citation type="submission" date="2023-09" db="EMBL/GenBank/DDBJ databases">
        <authorList>
            <person name="Li S."/>
            <person name="Li X."/>
            <person name="Zhang C."/>
            <person name="Zhao Z."/>
        </authorList>
    </citation>
    <scope>NUCLEOTIDE SEQUENCE [LARGE SCALE GENOMIC DNA]</scope>
    <source>
        <strain evidence="9">SQ149</strain>
    </source>
</reference>
<evidence type="ECO:0000259" key="7">
    <source>
        <dbReference type="PROSITE" id="PS51296"/>
    </source>
</evidence>
<dbReference type="InterPro" id="IPR036922">
    <property type="entry name" value="Rieske_2Fe-2S_sf"/>
</dbReference>
<evidence type="ECO:0000256" key="4">
    <source>
        <dbReference type="ARBA" id="ARBA00023002"/>
    </source>
</evidence>
<evidence type="ECO:0000256" key="3">
    <source>
        <dbReference type="ARBA" id="ARBA00022723"/>
    </source>
</evidence>
<evidence type="ECO:0000256" key="1">
    <source>
        <dbReference type="ARBA" id="ARBA00001962"/>
    </source>
</evidence>
<comment type="cofactor">
    <cofactor evidence="1">
        <name>Fe cation</name>
        <dbReference type="ChEBI" id="CHEBI:24875"/>
    </cofactor>
</comment>
<dbReference type="Proteomes" id="UP001258994">
    <property type="component" value="Chromosome"/>
</dbReference>
<dbReference type="SUPFAM" id="SSF55961">
    <property type="entry name" value="Bet v1-like"/>
    <property type="match status" value="1"/>
</dbReference>
<proteinExistence type="predicted"/>
<keyword evidence="2" id="KW-0001">2Fe-2S</keyword>
<keyword evidence="6" id="KW-0411">Iron-sulfur</keyword>
<dbReference type="Pfam" id="PF00848">
    <property type="entry name" value="Ring_hydroxyl_A"/>
    <property type="match status" value="1"/>
</dbReference>
<keyword evidence="5" id="KW-0408">Iron</keyword>
<protein>
    <submittedName>
        <fullName evidence="8">Aromatic ring-hydroxylating dioxygenase subunit alpha</fullName>
    </submittedName>
</protein>
<dbReference type="EMBL" id="CP134145">
    <property type="protein sequence ID" value="WNC73765.1"/>
    <property type="molecule type" value="Genomic_DNA"/>
</dbReference>
<evidence type="ECO:0000256" key="2">
    <source>
        <dbReference type="ARBA" id="ARBA00022714"/>
    </source>
</evidence>
<dbReference type="SUPFAM" id="SSF50022">
    <property type="entry name" value="ISP domain"/>
    <property type="match status" value="1"/>
</dbReference>
<dbReference type="PANTHER" id="PTHR43756">
    <property type="entry name" value="CHOLINE MONOOXYGENASE, CHLOROPLASTIC"/>
    <property type="match status" value="1"/>
</dbReference>